<feature type="region of interest" description="Disordered" evidence="3">
    <location>
        <begin position="204"/>
        <end position="225"/>
    </location>
</feature>
<dbReference type="HAMAP" id="MF_00308">
    <property type="entry name" value="PfdA"/>
    <property type="match status" value="1"/>
</dbReference>
<evidence type="ECO:0000256" key="2">
    <source>
        <dbReference type="ARBA" id="ARBA00023186"/>
    </source>
</evidence>
<dbReference type="CDD" id="cd23157">
    <property type="entry name" value="Prefoldin_5"/>
    <property type="match status" value="1"/>
</dbReference>
<dbReference type="InterPro" id="IPR011599">
    <property type="entry name" value="PFD_alpha_archaea"/>
</dbReference>
<comment type="similarity">
    <text evidence="1">Belongs to the prefoldin subunit alpha family.</text>
</comment>
<reference evidence="4" key="1">
    <citation type="journal article" date="2015" name="Genom Data">
        <title>Draft genome sequences of Phytophthora kernoviae and Phytophthora ramorum lineage EU2 from Scotland.</title>
        <authorList>
            <person name="Sambles C."/>
            <person name="Schlenzig A."/>
            <person name="O'Neill P."/>
            <person name="Grant M."/>
            <person name="Studholme D.J."/>
        </authorList>
    </citation>
    <scope>NUCLEOTIDE SEQUENCE</scope>
    <source>
        <strain evidence="4">00238/432</strain>
    </source>
</reference>
<dbReference type="GO" id="GO:0016272">
    <property type="term" value="C:prefoldin complex"/>
    <property type="evidence" value="ECO:0007669"/>
    <property type="project" value="InterPro"/>
</dbReference>
<name>A0A8J4S9P6_9STRA</name>
<dbReference type="GO" id="GO:1990114">
    <property type="term" value="P:RNA polymerase II core complex assembly"/>
    <property type="evidence" value="ECO:0007669"/>
    <property type="project" value="TreeGrafter"/>
</dbReference>
<keyword evidence="2" id="KW-0143">Chaperone</keyword>
<dbReference type="NCBIfam" id="TIGR00293">
    <property type="entry name" value="prefoldin subunit alpha"/>
    <property type="match status" value="1"/>
</dbReference>
<evidence type="ECO:0000256" key="3">
    <source>
        <dbReference type="SAM" id="MobiDB-lite"/>
    </source>
</evidence>
<dbReference type="GO" id="GO:0051082">
    <property type="term" value="F:unfolded protein binding"/>
    <property type="evidence" value="ECO:0007669"/>
    <property type="project" value="InterPro"/>
</dbReference>
<dbReference type="InterPro" id="IPR004127">
    <property type="entry name" value="Prefoldin_subunit_alpha"/>
</dbReference>
<dbReference type="Proteomes" id="UP000702964">
    <property type="component" value="Unassembled WGS sequence"/>
</dbReference>
<protein>
    <submittedName>
        <fullName evidence="4">Uncharacterized protein</fullName>
    </submittedName>
</protein>
<evidence type="ECO:0000313" key="4">
    <source>
        <dbReference type="EMBL" id="KAF4319167.1"/>
    </source>
</evidence>
<gene>
    <name evidence="4" type="ORF">G195_007534</name>
</gene>
<dbReference type="Gene3D" id="1.10.287.370">
    <property type="match status" value="1"/>
</dbReference>
<organism evidence="4 5">
    <name type="scientific">Phytophthora kernoviae 00238/432</name>
    <dbReference type="NCBI Taxonomy" id="1284355"/>
    <lineage>
        <taxon>Eukaryota</taxon>
        <taxon>Sar</taxon>
        <taxon>Stramenopiles</taxon>
        <taxon>Oomycota</taxon>
        <taxon>Peronosporomycetes</taxon>
        <taxon>Peronosporales</taxon>
        <taxon>Peronosporaceae</taxon>
        <taxon>Phytophthora</taxon>
    </lineage>
</organism>
<dbReference type="Gene3D" id="3.40.50.11960">
    <property type="match status" value="1"/>
</dbReference>
<dbReference type="GO" id="GO:0006457">
    <property type="term" value="P:protein folding"/>
    <property type="evidence" value="ECO:0007669"/>
    <property type="project" value="InterPro"/>
</dbReference>
<dbReference type="GO" id="GO:1990113">
    <property type="term" value="P:RNA polymerase I assembly"/>
    <property type="evidence" value="ECO:0007669"/>
    <property type="project" value="TreeGrafter"/>
</dbReference>
<dbReference type="InterPro" id="IPR009053">
    <property type="entry name" value="Prefoldin"/>
</dbReference>
<proteinExistence type="inferred from homology"/>
<accession>A0A8J4S9P6</accession>
<dbReference type="PANTHER" id="PTHR12674:SF2">
    <property type="entry name" value="PREFOLDIN SUBUNIT 5"/>
    <property type="match status" value="1"/>
</dbReference>
<evidence type="ECO:0000256" key="1">
    <source>
        <dbReference type="ARBA" id="ARBA00010048"/>
    </source>
</evidence>
<comment type="caution">
    <text evidence="4">The sequence shown here is derived from an EMBL/GenBank/DDBJ whole genome shotgun (WGS) entry which is preliminary data.</text>
</comment>
<reference evidence="4" key="2">
    <citation type="submission" date="2020-02" db="EMBL/GenBank/DDBJ databases">
        <authorList>
            <person name="Studholme D.J."/>
        </authorList>
    </citation>
    <scope>NUCLEOTIDE SEQUENCE</scope>
    <source>
        <strain evidence="4">00238/432</strain>
    </source>
</reference>
<feature type="compositionally biased region" description="Acidic residues" evidence="3">
    <location>
        <begin position="216"/>
        <end position="225"/>
    </location>
</feature>
<dbReference type="EMBL" id="AOFI03000233">
    <property type="protein sequence ID" value="KAF4319167.1"/>
    <property type="molecule type" value="Genomic_DNA"/>
</dbReference>
<feature type="compositionally biased region" description="Basic and acidic residues" evidence="3">
    <location>
        <begin position="204"/>
        <end position="215"/>
    </location>
</feature>
<dbReference type="AlphaFoldDB" id="A0A8J4S9P6"/>
<sequence>MTAEVSRLLVLGPDVDSNQTVITKLRELCGDTEAEPVDNKSDVSVLNLRTKYYRAAVEVHGHQMHDNAPVEALAHEFHEYEALVCVVDASQRDSFLQMHRFAQKVVDIIPYDVCLLVAGSSSVKTAENVKQMESWCQENAFEFVDLDTKNPETSEDSVIDEKHGIERVLEALHCNMWRSMEMTPPSNSAKTTTTESPEAVEIETVAKSEEGKQSDQGEEMEDKIPVDEELEATDDSRLQTLLQALEIAGTPGDNASGSEDGDNDIDMSEFSTLLSEETNKDKMAETSAAQNEVNLMDLPLEQLNSLKGQLEKELQQLTASFGGLREAQSRFTESKDALNSLAASNLDKQVLVPLTASMFVPGKLSNKEDVLVDVGTGYFVEQSVEKAGQFMDRKVEFLQSNTDQLKTVIESKRNMMEAVLMVMQQKMQEAQRG</sequence>
<dbReference type="FunFam" id="1.10.287.370:FF:000004">
    <property type="entry name" value="Probable prefoldin subunit 5"/>
    <property type="match status" value="1"/>
</dbReference>
<dbReference type="Pfam" id="PF02996">
    <property type="entry name" value="Prefoldin"/>
    <property type="match status" value="1"/>
</dbReference>
<dbReference type="PANTHER" id="PTHR12674">
    <property type="entry name" value="PREFOLDIN SUBUNIT 5"/>
    <property type="match status" value="1"/>
</dbReference>
<dbReference type="GO" id="GO:0005737">
    <property type="term" value="C:cytoplasm"/>
    <property type="evidence" value="ECO:0007669"/>
    <property type="project" value="TreeGrafter"/>
</dbReference>
<dbReference type="GO" id="GO:1990115">
    <property type="term" value="P:RNA polymerase III assembly"/>
    <property type="evidence" value="ECO:0007669"/>
    <property type="project" value="TreeGrafter"/>
</dbReference>
<dbReference type="SUPFAM" id="SSF46579">
    <property type="entry name" value="Prefoldin"/>
    <property type="match status" value="1"/>
</dbReference>
<evidence type="ECO:0000313" key="5">
    <source>
        <dbReference type="Proteomes" id="UP000702964"/>
    </source>
</evidence>